<feature type="region of interest" description="Disordered" evidence="1">
    <location>
        <begin position="33"/>
        <end position="56"/>
    </location>
</feature>
<feature type="region of interest" description="Disordered" evidence="1">
    <location>
        <begin position="220"/>
        <end position="263"/>
    </location>
</feature>
<reference evidence="5 6" key="1">
    <citation type="submission" date="2018-06" db="EMBL/GenBank/DDBJ databases">
        <title>Comparative genomics of downy mildews reveals potential adaptations to biotrophy.</title>
        <authorList>
            <person name="Fletcher K."/>
            <person name="Klosterman S.J."/>
            <person name="Derevnina L."/>
            <person name="Martin F."/>
            <person name="Koike S."/>
            <person name="Reyes Chin-Wo S."/>
            <person name="Mou B."/>
            <person name="Michelmore R."/>
        </authorList>
    </citation>
    <scope>NUCLEOTIDE SEQUENCE [LARGE SCALE GENOMIC DNA]</scope>
    <source>
        <strain evidence="4 6">R13</strain>
        <strain evidence="3 5">R14</strain>
    </source>
</reference>
<organism evidence="3 5">
    <name type="scientific">Peronospora effusa</name>
    <dbReference type="NCBI Taxonomy" id="542832"/>
    <lineage>
        <taxon>Eukaryota</taxon>
        <taxon>Sar</taxon>
        <taxon>Stramenopiles</taxon>
        <taxon>Oomycota</taxon>
        <taxon>Peronosporomycetes</taxon>
        <taxon>Peronosporales</taxon>
        <taxon>Peronosporaceae</taxon>
        <taxon>Peronospora</taxon>
    </lineage>
</organism>
<name>A0A3M6VPA4_9STRA</name>
<comment type="caution">
    <text evidence="3">The sequence shown here is derived from an EMBL/GenBank/DDBJ whole genome shotgun (WGS) entry which is preliminary data.</text>
</comment>
<sequence length="263" mass="27283">MKIISNTLLAAALAVVAVSADMENVKTLTVTATPQSFNNPADPASVSPFSDPLSDAPVSQFGPPDAPHAAPPFYEAFPITPTPLPPTKPLDPNFITVVSCDGLGEPKCSSFPSYSNPPSTEPISPTSPSDVPIVMPTFPPSQGNPGPLDITVVACDGFGKPKCSSFPSYSKLPPMQPISPISPPGDYPPVTPTPFPDPNQDDNLPTMTVVALGPCGKIECPTPQNPGCSDSPMLTSQMLSLDAPIDQGVNAPTSDPPTDARRL</sequence>
<evidence type="ECO:0000256" key="2">
    <source>
        <dbReference type="SAM" id="SignalP"/>
    </source>
</evidence>
<keyword evidence="2" id="KW-0732">Signal</keyword>
<proteinExistence type="predicted"/>
<evidence type="ECO:0008006" key="7">
    <source>
        <dbReference type="Google" id="ProtNLM"/>
    </source>
</evidence>
<keyword evidence="5" id="KW-1185">Reference proteome</keyword>
<dbReference type="Proteomes" id="UP000286097">
    <property type="component" value="Unassembled WGS sequence"/>
</dbReference>
<gene>
    <name evidence="4" type="ORF">DD237_005680</name>
    <name evidence="3" type="ORF">DD238_007462</name>
</gene>
<dbReference type="EMBL" id="QKXF01000203">
    <property type="protein sequence ID" value="RQM14445.1"/>
    <property type="molecule type" value="Genomic_DNA"/>
</dbReference>
<dbReference type="AlphaFoldDB" id="A0A3M6VPA4"/>
<accession>A0A3M6VPA4</accession>
<evidence type="ECO:0000313" key="4">
    <source>
        <dbReference type="EMBL" id="RQM14445.1"/>
    </source>
</evidence>
<dbReference type="Proteomes" id="UP000282087">
    <property type="component" value="Unassembled WGS sequence"/>
</dbReference>
<feature type="compositionally biased region" description="Polar residues" evidence="1">
    <location>
        <begin position="225"/>
        <end position="239"/>
    </location>
</feature>
<evidence type="ECO:0000256" key="1">
    <source>
        <dbReference type="SAM" id="MobiDB-lite"/>
    </source>
</evidence>
<evidence type="ECO:0000313" key="3">
    <source>
        <dbReference type="EMBL" id="RMX68142.1"/>
    </source>
</evidence>
<feature type="chain" id="PRO_5036085792" description="RxLR effector candidate protein" evidence="2">
    <location>
        <begin position="21"/>
        <end position="263"/>
    </location>
</feature>
<protein>
    <recommendedName>
        <fullName evidence="7">RxLR effector candidate protein</fullName>
    </recommendedName>
</protein>
<dbReference type="EMBL" id="QLLG01000113">
    <property type="protein sequence ID" value="RMX68142.1"/>
    <property type="molecule type" value="Genomic_DNA"/>
</dbReference>
<feature type="signal peptide" evidence="2">
    <location>
        <begin position="1"/>
        <end position="20"/>
    </location>
</feature>
<dbReference type="VEuPathDB" id="FungiDB:DD237_005680"/>
<evidence type="ECO:0000313" key="5">
    <source>
        <dbReference type="Proteomes" id="UP000282087"/>
    </source>
</evidence>
<evidence type="ECO:0000313" key="6">
    <source>
        <dbReference type="Proteomes" id="UP000286097"/>
    </source>
</evidence>